<dbReference type="InterPro" id="IPR010982">
    <property type="entry name" value="Lambda_DNA-bd_dom_sf"/>
</dbReference>
<dbReference type="PANTHER" id="PTHR46797:SF11">
    <property type="entry name" value="HTH-TYPE TRANSCRIPTIONAL REGULATOR PUUR"/>
    <property type="match status" value="1"/>
</dbReference>
<evidence type="ECO:0000259" key="2">
    <source>
        <dbReference type="PROSITE" id="PS50943"/>
    </source>
</evidence>
<dbReference type="InterPro" id="IPR001387">
    <property type="entry name" value="Cro/C1-type_HTH"/>
</dbReference>
<keyword evidence="1" id="KW-0238">DNA-binding</keyword>
<dbReference type="PANTHER" id="PTHR46797">
    <property type="entry name" value="HTH-TYPE TRANSCRIPTIONAL REGULATOR"/>
    <property type="match status" value="1"/>
</dbReference>
<dbReference type="PROSITE" id="PS50943">
    <property type="entry name" value="HTH_CROC1"/>
    <property type="match status" value="1"/>
</dbReference>
<name>A0ABT6CM85_9SPHN</name>
<sequence length="149" mass="16531">MAEDRFEVGKRLAELRRSAGMSQRELAARAGVPNALISMVERDRSSPSVASLRKILGEFPISMAEFFSPEPEHDERIFFGPGDLVDLTGKIFLQRDDGAAAVKLQQVGDARQHNLQIMQELYAPGADTGEQMLEHVDTKAAWFCLVSLK</sequence>
<evidence type="ECO:0000313" key="3">
    <source>
        <dbReference type="EMBL" id="MDF8334338.1"/>
    </source>
</evidence>
<dbReference type="Proteomes" id="UP001222770">
    <property type="component" value="Unassembled WGS sequence"/>
</dbReference>
<dbReference type="SUPFAM" id="SSF47413">
    <property type="entry name" value="lambda repressor-like DNA-binding domains"/>
    <property type="match status" value="1"/>
</dbReference>
<proteinExistence type="predicted"/>
<feature type="domain" description="HTH cro/C1-type" evidence="2">
    <location>
        <begin position="12"/>
        <end position="66"/>
    </location>
</feature>
<keyword evidence="4" id="KW-1185">Reference proteome</keyword>
<organism evidence="3 4">
    <name type="scientific">Novosphingobium cyanobacteriorum</name>
    <dbReference type="NCBI Taxonomy" id="3024215"/>
    <lineage>
        <taxon>Bacteria</taxon>
        <taxon>Pseudomonadati</taxon>
        <taxon>Pseudomonadota</taxon>
        <taxon>Alphaproteobacteria</taxon>
        <taxon>Sphingomonadales</taxon>
        <taxon>Sphingomonadaceae</taxon>
        <taxon>Novosphingobium</taxon>
    </lineage>
</organism>
<evidence type="ECO:0000313" key="4">
    <source>
        <dbReference type="Proteomes" id="UP001222770"/>
    </source>
</evidence>
<comment type="caution">
    <text evidence="3">The sequence shown here is derived from an EMBL/GenBank/DDBJ whole genome shotgun (WGS) entry which is preliminary data.</text>
</comment>
<dbReference type="SMART" id="SM00530">
    <property type="entry name" value="HTH_XRE"/>
    <property type="match status" value="1"/>
</dbReference>
<dbReference type="InterPro" id="IPR050807">
    <property type="entry name" value="TransReg_Diox_bact_type"/>
</dbReference>
<evidence type="ECO:0000256" key="1">
    <source>
        <dbReference type="ARBA" id="ARBA00023125"/>
    </source>
</evidence>
<dbReference type="CDD" id="cd00093">
    <property type="entry name" value="HTH_XRE"/>
    <property type="match status" value="1"/>
</dbReference>
<gene>
    <name evidence="3" type="ORF">POM99_14095</name>
</gene>
<protein>
    <submittedName>
        <fullName evidence="3">Helix-turn-helix domain-containing protein</fullName>
    </submittedName>
</protein>
<accession>A0ABT6CM85</accession>
<reference evidence="3 4" key="1">
    <citation type="submission" date="2023-03" db="EMBL/GenBank/DDBJ databases">
        <title>Novosphingobium cyanobacteriorum sp. nov., isolated from a eutrophic reservoir during the Microcystis bloom period.</title>
        <authorList>
            <person name="Kang M."/>
            <person name="Le V."/>
            <person name="Ko S.-R."/>
            <person name="Lee S.-A."/>
            <person name="Ahn C.-Y."/>
        </authorList>
    </citation>
    <scope>NUCLEOTIDE SEQUENCE [LARGE SCALE GENOMIC DNA]</scope>
    <source>
        <strain evidence="3 4">HBC54</strain>
    </source>
</reference>
<dbReference type="EMBL" id="JAROCY010000013">
    <property type="protein sequence ID" value="MDF8334338.1"/>
    <property type="molecule type" value="Genomic_DNA"/>
</dbReference>
<dbReference type="Pfam" id="PF01381">
    <property type="entry name" value="HTH_3"/>
    <property type="match status" value="1"/>
</dbReference>
<dbReference type="Gene3D" id="1.10.260.40">
    <property type="entry name" value="lambda repressor-like DNA-binding domains"/>
    <property type="match status" value="1"/>
</dbReference>